<dbReference type="PANTHER" id="PTHR31286:SF178">
    <property type="entry name" value="DUF4283 DOMAIN-CONTAINING PROTEIN"/>
    <property type="match status" value="1"/>
</dbReference>
<evidence type="ECO:0000313" key="5">
    <source>
        <dbReference type="Proteomes" id="UP001632038"/>
    </source>
</evidence>
<dbReference type="PANTHER" id="PTHR31286">
    <property type="entry name" value="GLYCINE-RICH CELL WALL STRUCTURAL PROTEIN 1.8-LIKE"/>
    <property type="match status" value="1"/>
</dbReference>
<dbReference type="InterPro" id="IPR025558">
    <property type="entry name" value="DUF4283"/>
</dbReference>
<feature type="region of interest" description="Disordered" evidence="2">
    <location>
        <begin position="261"/>
        <end position="295"/>
    </location>
</feature>
<dbReference type="InterPro" id="IPR025836">
    <property type="entry name" value="Zn_knuckle_CX2CX4HX4C"/>
</dbReference>
<sequence length="408" mass="45893">MEPIYSTPIPQDETDSLNLKVLNLQKSPNKMLQPATENEITIITKILAPKPLNLNALKTTMLKAWNITGKVATNQLGDNKMAFIFSEKKDMDKVLNNAWTFRDHQTALAWWPPDKAPDEVDLETAYFWVNIFGIPVSYINAPNIEMIGNEIGSIVKTDLSSPNQKWKRSVKIQLGIDINKPLLDTLEFACNDGKKLLLEIRYERLIDFCHRCGRIGHKGPSCEWVTEEIGKGLFGPWMKFEAQHIENPKLALANSEKKELIKKQQKTPLTQQNLQANLAGSTSPAEERGNGSDQNLEANVAFNKDKSDRYTSDTQKKDVEKPNIFPQKECFDSAHKKASEHEKDKIVNASEKIKEGDKNKGLGLHPPQSDTIGPNSIESQIGPNNKRNGVGQSLKRKFVEKEEIHGST</sequence>
<feature type="compositionally biased region" description="Polar residues" evidence="2">
    <location>
        <begin position="368"/>
        <end position="391"/>
    </location>
</feature>
<keyword evidence="1" id="KW-0863">Zinc-finger</keyword>
<comment type="caution">
    <text evidence="4">The sequence shown here is derived from an EMBL/GenBank/DDBJ whole genome shotgun (WGS) entry which is preliminary data.</text>
</comment>
<accession>A0ABD3B816</accession>
<feature type="compositionally biased region" description="Basic and acidic residues" evidence="2">
    <location>
        <begin position="397"/>
        <end position="408"/>
    </location>
</feature>
<name>A0ABD3B816_9LAMI</name>
<dbReference type="GO" id="GO:0008270">
    <property type="term" value="F:zinc ion binding"/>
    <property type="evidence" value="ECO:0007669"/>
    <property type="project" value="UniProtKB-KW"/>
</dbReference>
<dbReference type="EMBL" id="JAVIJP010000162">
    <property type="protein sequence ID" value="KAL3613216.1"/>
    <property type="molecule type" value="Genomic_DNA"/>
</dbReference>
<evidence type="ECO:0000259" key="3">
    <source>
        <dbReference type="PROSITE" id="PS50158"/>
    </source>
</evidence>
<dbReference type="InterPro" id="IPR001878">
    <property type="entry name" value="Znf_CCHC"/>
</dbReference>
<keyword evidence="5" id="KW-1185">Reference proteome</keyword>
<feature type="region of interest" description="Disordered" evidence="2">
    <location>
        <begin position="336"/>
        <end position="408"/>
    </location>
</feature>
<evidence type="ECO:0000256" key="1">
    <source>
        <dbReference type="PROSITE-ProRule" id="PRU00047"/>
    </source>
</evidence>
<keyword evidence="1" id="KW-0479">Metal-binding</keyword>
<protein>
    <recommendedName>
        <fullName evidence="3">CCHC-type domain-containing protein</fullName>
    </recommendedName>
</protein>
<feature type="compositionally biased region" description="Basic and acidic residues" evidence="2">
    <location>
        <begin position="336"/>
        <end position="360"/>
    </location>
</feature>
<proteinExistence type="predicted"/>
<gene>
    <name evidence="4" type="ORF">CASFOL_042907</name>
</gene>
<evidence type="ECO:0000256" key="2">
    <source>
        <dbReference type="SAM" id="MobiDB-lite"/>
    </source>
</evidence>
<feature type="compositionally biased region" description="Polar residues" evidence="2">
    <location>
        <begin position="266"/>
        <end position="284"/>
    </location>
</feature>
<organism evidence="4 5">
    <name type="scientific">Castilleja foliolosa</name>
    <dbReference type="NCBI Taxonomy" id="1961234"/>
    <lineage>
        <taxon>Eukaryota</taxon>
        <taxon>Viridiplantae</taxon>
        <taxon>Streptophyta</taxon>
        <taxon>Embryophyta</taxon>
        <taxon>Tracheophyta</taxon>
        <taxon>Spermatophyta</taxon>
        <taxon>Magnoliopsida</taxon>
        <taxon>eudicotyledons</taxon>
        <taxon>Gunneridae</taxon>
        <taxon>Pentapetalae</taxon>
        <taxon>asterids</taxon>
        <taxon>lamiids</taxon>
        <taxon>Lamiales</taxon>
        <taxon>Orobanchaceae</taxon>
        <taxon>Pedicularideae</taxon>
        <taxon>Castillejinae</taxon>
        <taxon>Castilleja</taxon>
    </lineage>
</organism>
<dbReference type="InterPro" id="IPR040256">
    <property type="entry name" value="At4g02000-like"/>
</dbReference>
<reference evidence="5" key="1">
    <citation type="journal article" date="2024" name="IScience">
        <title>Strigolactones Initiate the Formation of Haustorium-like Structures in Castilleja.</title>
        <authorList>
            <person name="Buerger M."/>
            <person name="Peterson D."/>
            <person name="Chory J."/>
        </authorList>
    </citation>
    <scope>NUCLEOTIDE SEQUENCE [LARGE SCALE GENOMIC DNA]</scope>
</reference>
<feature type="domain" description="CCHC-type" evidence="3">
    <location>
        <begin position="209"/>
        <end position="222"/>
    </location>
</feature>
<dbReference type="Pfam" id="PF14111">
    <property type="entry name" value="DUF4283"/>
    <property type="match status" value="1"/>
</dbReference>
<dbReference type="Pfam" id="PF14392">
    <property type="entry name" value="zf-CCHC_4"/>
    <property type="match status" value="1"/>
</dbReference>
<dbReference type="PROSITE" id="PS50158">
    <property type="entry name" value="ZF_CCHC"/>
    <property type="match status" value="1"/>
</dbReference>
<dbReference type="Proteomes" id="UP001632038">
    <property type="component" value="Unassembled WGS sequence"/>
</dbReference>
<dbReference type="AlphaFoldDB" id="A0ABD3B816"/>
<evidence type="ECO:0000313" key="4">
    <source>
        <dbReference type="EMBL" id="KAL3613216.1"/>
    </source>
</evidence>
<keyword evidence="1" id="KW-0862">Zinc</keyword>